<feature type="domain" description="HTH luxR-type" evidence="4">
    <location>
        <begin position="135"/>
        <end position="201"/>
    </location>
</feature>
<dbReference type="SUPFAM" id="SSF46894">
    <property type="entry name" value="C-terminal effector domain of the bipartite response regulators"/>
    <property type="match status" value="1"/>
</dbReference>
<evidence type="ECO:0000259" key="4">
    <source>
        <dbReference type="PROSITE" id="PS50043"/>
    </source>
</evidence>
<dbReference type="InterPro" id="IPR000792">
    <property type="entry name" value="Tscrpt_reg_LuxR_C"/>
</dbReference>
<dbReference type="Gene3D" id="1.10.10.10">
    <property type="entry name" value="Winged helix-like DNA-binding domain superfamily/Winged helix DNA-binding domain"/>
    <property type="match status" value="1"/>
</dbReference>
<protein>
    <submittedName>
        <fullName evidence="5">Helix-turn-helix transcriptional regulator</fullName>
    </submittedName>
</protein>
<dbReference type="PROSITE" id="PS50043">
    <property type="entry name" value="HTH_LUXR_2"/>
    <property type="match status" value="1"/>
</dbReference>
<gene>
    <name evidence="5" type="ORF">J2I46_13130</name>
</gene>
<dbReference type="PANTHER" id="PTHR44688:SF16">
    <property type="entry name" value="DNA-BINDING TRANSCRIPTIONAL ACTIVATOR DEVR_DOSR"/>
    <property type="match status" value="1"/>
</dbReference>
<evidence type="ECO:0000313" key="5">
    <source>
        <dbReference type="EMBL" id="MBO0949532.1"/>
    </source>
</evidence>
<dbReference type="Proteomes" id="UP000664628">
    <property type="component" value="Unassembled WGS sequence"/>
</dbReference>
<organism evidence="5 6">
    <name type="scientific">Fibrella forsythiae</name>
    <dbReference type="NCBI Taxonomy" id="2817061"/>
    <lineage>
        <taxon>Bacteria</taxon>
        <taxon>Pseudomonadati</taxon>
        <taxon>Bacteroidota</taxon>
        <taxon>Cytophagia</taxon>
        <taxon>Cytophagales</taxon>
        <taxon>Spirosomataceae</taxon>
        <taxon>Fibrella</taxon>
    </lineage>
</organism>
<keyword evidence="6" id="KW-1185">Reference proteome</keyword>
<dbReference type="PANTHER" id="PTHR44688">
    <property type="entry name" value="DNA-BINDING TRANSCRIPTIONAL ACTIVATOR DEVR_DOSR"/>
    <property type="match status" value="1"/>
</dbReference>
<evidence type="ECO:0000256" key="1">
    <source>
        <dbReference type="ARBA" id="ARBA00023015"/>
    </source>
</evidence>
<reference evidence="5 6" key="1">
    <citation type="submission" date="2021-03" db="EMBL/GenBank/DDBJ databases">
        <title>Fibrella sp. HMF5405 genome sequencing and assembly.</title>
        <authorList>
            <person name="Kang H."/>
            <person name="Kim H."/>
            <person name="Bae S."/>
            <person name="Joh K."/>
        </authorList>
    </citation>
    <scope>NUCLEOTIDE SEQUENCE [LARGE SCALE GENOMIC DNA]</scope>
    <source>
        <strain evidence="5 6">HMF5405</strain>
    </source>
</reference>
<evidence type="ECO:0000313" key="6">
    <source>
        <dbReference type="Proteomes" id="UP000664628"/>
    </source>
</evidence>
<dbReference type="InterPro" id="IPR016032">
    <property type="entry name" value="Sig_transdc_resp-reg_C-effctor"/>
</dbReference>
<keyword evidence="3" id="KW-0804">Transcription</keyword>
<evidence type="ECO:0000256" key="2">
    <source>
        <dbReference type="ARBA" id="ARBA00023125"/>
    </source>
</evidence>
<dbReference type="CDD" id="cd06170">
    <property type="entry name" value="LuxR_C_like"/>
    <property type="match status" value="1"/>
</dbReference>
<name>A0ABS3JKV5_9BACT</name>
<dbReference type="RefSeq" id="WP_207329485.1">
    <property type="nucleotide sequence ID" value="NZ_JAFMYW010000003.1"/>
</dbReference>
<dbReference type="InterPro" id="IPR036388">
    <property type="entry name" value="WH-like_DNA-bd_sf"/>
</dbReference>
<keyword evidence="1" id="KW-0805">Transcription regulation</keyword>
<dbReference type="EMBL" id="JAFMYW010000003">
    <property type="protein sequence ID" value="MBO0949532.1"/>
    <property type="molecule type" value="Genomic_DNA"/>
</dbReference>
<dbReference type="PRINTS" id="PR00038">
    <property type="entry name" value="HTHLUXR"/>
</dbReference>
<proteinExistence type="predicted"/>
<comment type="caution">
    <text evidence="5">The sequence shown here is derived from an EMBL/GenBank/DDBJ whole genome shotgun (WGS) entry which is preliminary data.</text>
</comment>
<dbReference type="SMART" id="SM00421">
    <property type="entry name" value="HTH_LUXR"/>
    <property type="match status" value="1"/>
</dbReference>
<sequence>MSLAALCPRKSIALLIMAASDEVGIQWRNPQSEAHRFIDGLATAQPRFALITQDYLRDPTLFTHIRAASPQTQIVICLTSDELTPQALWALIDELEFDVICTLPELTACLQTLISGRFYKSSLLQVTAIDKAAVTFPGFAALTQAERRVLRGICEQKTGPQIAKALFISEKTVNNHRYSMAQKLQVTGGPGSLTRYVINHRDQLLSLLA</sequence>
<keyword evidence="2" id="KW-0238">DNA-binding</keyword>
<accession>A0ABS3JKV5</accession>
<evidence type="ECO:0000256" key="3">
    <source>
        <dbReference type="ARBA" id="ARBA00023163"/>
    </source>
</evidence>
<dbReference type="Pfam" id="PF00196">
    <property type="entry name" value="GerE"/>
    <property type="match status" value="1"/>
</dbReference>